<dbReference type="InterPro" id="IPR051610">
    <property type="entry name" value="GPI/OXD"/>
</dbReference>
<dbReference type="Pfam" id="PF07883">
    <property type="entry name" value="Cupin_2"/>
    <property type="match status" value="1"/>
</dbReference>
<name>A0ABR9JMR2_9ACTN</name>
<dbReference type="InterPro" id="IPR013096">
    <property type="entry name" value="Cupin_2"/>
</dbReference>
<dbReference type="PANTHER" id="PTHR35848:SF6">
    <property type="entry name" value="CUPIN TYPE-2 DOMAIN-CONTAINING PROTEIN"/>
    <property type="match status" value="1"/>
</dbReference>
<reference evidence="3 4" key="1">
    <citation type="submission" date="2020-10" db="EMBL/GenBank/DDBJ databases">
        <title>Sequencing the genomes of 1000 actinobacteria strains.</title>
        <authorList>
            <person name="Klenk H.-P."/>
        </authorList>
    </citation>
    <scope>NUCLEOTIDE SEQUENCE [LARGE SCALE GENOMIC DNA]</scope>
    <source>
        <strain evidence="3 4">DSM 46744</strain>
    </source>
</reference>
<dbReference type="PANTHER" id="PTHR35848">
    <property type="entry name" value="OXALATE-BINDING PROTEIN"/>
    <property type="match status" value="1"/>
</dbReference>
<feature type="domain" description="Cupin type-2" evidence="2">
    <location>
        <begin position="36"/>
        <end position="105"/>
    </location>
</feature>
<accession>A0ABR9JMR2</accession>
<organism evidence="3 4">
    <name type="scientific">Actinomadura algeriensis</name>
    <dbReference type="NCBI Taxonomy" id="1679523"/>
    <lineage>
        <taxon>Bacteria</taxon>
        <taxon>Bacillati</taxon>
        <taxon>Actinomycetota</taxon>
        <taxon>Actinomycetes</taxon>
        <taxon>Streptosporangiales</taxon>
        <taxon>Thermomonosporaceae</taxon>
        <taxon>Actinomadura</taxon>
    </lineage>
</organism>
<dbReference type="EMBL" id="JADBDZ010000001">
    <property type="protein sequence ID" value="MBE1531830.1"/>
    <property type="molecule type" value="Genomic_DNA"/>
</dbReference>
<dbReference type="InterPro" id="IPR014710">
    <property type="entry name" value="RmlC-like_jellyroll"/>
</dbReference>
<dbReference type="InterPro" id="IPR011051">
    <property type="entry name" value="RmlC_Cupin_sf"/>
</dbReference>
<keyword evidence="1" id="KW-0479">Metal-binding</keyword>
<evidence type="ECO:0000259" key="2">
    <source>
        <dbReference type="Pfam" id="PF07883"/>
    </source>
</evidence>
<evidence type="ECO:0000313" key="4">
    <source>
        <dbReference type="Proteomes" id="UP000627838"/>
    </source>
</evidence>
<dbReference type="SUPFAM" id="SSF51182">
    <property type="entry name" value="RmlC-like cupins"/>
    <property type="match status" value="1"/>
</dbReference>
<evidence type="ECO:0000313" key="3">
    <source>
        <dbReference type="EMBL" id="MBE1531830.1"/>
    </source>
</evidence>
<dbReference type="Proteomes" id="UP000627838">
    <property type="component" value="Unassembled WGS sequence"/>
</dbReference>
<dbReference type="RefSeq" id="WP_318783993.1">
    <property type="nucleotide sequence ID" value="NZ_JADBDZ010000001.1"/>
</dbReference>
<gene>
    <name evidence="3" type="ORF">H4W34_001663</name>
</gene>
<comment type="caution">
    <text evidence="3">The sequence shown here is derived from an EMBL/GenBank/DDBJ whole genome shotgun (WGS) entry which is preliminary data.</text>
</comment>
<evidence type="ECO:0000256" key="1">
    <source>
        <dbReference type="ARBA" id="ARBA00022723"/>
    </source>
</evidence>
<sequence length="142" mass="15530">MHRDPNSVPTMVFDWGSIKWLVSPDGVPGASSTLGEVIINPDRGHDRHEHPESDEILYIIEGEGRQTVGDGPEYPVRAGDAVWIPKGTLHSTFNTGWRPLRILATYTPGGAETALREVPGFVELAPGDHPTWAMIGRETPRG</sequence>
<protein>
    <submittedName>
        <fullName evidence="3">Oxalate decarboxylase/phosphoglucose isomerase-like protein (Cupin superfamily)</fullName>
    </submittedName>
</protein>
<keyword evidence="4" id="KW-1185">Reference proteome</keyword>
<dbReference type="Gene3D" id="2.60.120.10">
    <property type="entry name" value="Jelly Rolls"/>
    <property type="match status" value="1"/>
</dbReference>
<proteinExistence type="predicted"/>